<dbReference type="InterPro" id="IPR006048">
    <property type="entry name" value="A-amylase/branching_C"/>
</dbReference>
<dbReference type="EMBL" id="NFLJ01000012">
    <property type="protein sequence ID" value="OUQ34897.1"/>
    <property type="molecule type" value="Genomic_DNA"/>
</dbReference>
<dbReference type="CDD" id="cd02855">
    <property type="entry name" value="E_set_GBE_prok_N"/>
    <property type="match status" value="1"/>
</dbReference>
<dbReference type="InterPro" id="IPR013783">
    <property type="entry name" value="Ig-like_fold"/>
</dbReference>
<dbReference type="AlphaFoldDB" id="A0A1Y4SY88"/>
<keyword evidence="8" id="KW-0320">Glycogen biosynthesis</keyword>
<dbReference type="SMART" id="SM00642">
    <property type="entry name" value="Aamy"/>
    <property type="match status" value="1"/>
</dbReference>
<dbReference type="PANTHER" id="PTHR43651">
    <property type="entry name" value="1,4-ALPHA-GLUCAN-BRANCHING ENZYME"/>
    <property type="match status" value="1"/>
</dbReference>
<keyword evidence="14" id="KW-1185">Reference proteome</keyword>
<dbReference type="Gene3D" id="3.20.20.80">
    <property type="entry name" value="Glycosidases"/>
    <property type="match status" value="1"/>
</dbReference>
<dbReference type="EC" id="2.4.1.18" evidence="10"/>
<dbReference type="OrthoDB" id="9800174at2"/>
<dbReference type="FunFam" id="2.60.40.1180:FF:000002">
    <property type="entry name" value="1,4-alpha-glucan branching enzyme GlgB"/>
    <property type="match status" value="1"/>
</dbReference>
<accession>A0A1Y4SY88</accession>
<evidence type="ECO:0000256" key="11">
    <source>
        <dbReference type="PIRSR" id="PIRSR000463-1"/>
    </source>
</evidence>
<protein>
    <recommendedName>
        <fullName evidence="10">1,4-alpha-glucan branching enzyme</fullName>
        <ecNumber evidence="10">2.4.1.18</ecNumber>
    </recommendedName>
</protein>
<reference evidence="13 14" key="1">
    <citation type="journal article" date="2018" name="BMC Genomics">
        <title>Whole genome sequencing and function prediction of 133 gut anaerobes isolated from chicken caecum in pure cultures.</title>
        <authorList>
            <person name="Medvecky M."/>
            <person name="Cejkova D."/>
            <person name="Polansky O."/>
            <person name="Karasova D."/>
            <person name="Kubasova T."/>
            <person name="Cizek A."/>
            <person name="Rychlik I."/>
        </authorList>
    </citation>
    <scope>NUCLEOTIDE SEQUENCE [LARGE SCALE GENOMIC DNA]</scope>
    <source>
        <strain evidence="13 14">An13</strain>
    </source>
</reference>
<comment type="catalytic activity">
    <reaction evidence="1">
        <text>Transfers a segment of a (1-&gt;4)-alpha-D-glucan chain to a primary hydroxy group in a similar glucan chain.</text>
        <dbReference type="EC" id="2.4.1.18"/>
    </reaction>
</comment>
<evidence type="ECO:0000313" key="13">
    <source>
        <dbReference type="EMBL" id="OUQ34897.1"/>
    </source>
</evidence>
<evidence type="ECO:0000256" key="3">
    <source>
        <dbReference type="ARBA" id="ARBA00004964"/>
    </source>
</evidence>
<dbReference type="Proteomes" id="UP000195305">
    <property type="component" value="Unassembled WGS sequence"/>
</dbReference>
<keyword evidence="7" id="KW-0808">Transferase</keyword>
<keyword evidence="5" id="KW-0321">Glycogen metabolism</keyword>
<dbReference type="NCBIfam" id="NF003811">
    <property type="entry name" value="PRK05402.1"/>
    <property type="match status" value="1"/>
</dbReference>
<dbReference type="InterPro" id="IPR044143">
    <property type="entry name" value="GlgB_N_E_set_prok"/>
</dbReference>
<dbReference type="SUPFAM" id="SSF81296">
    <property type="entry name" value="E set domains"/>
    <property type="match status" value="1"/>
</dbReference>
<dbReference type="SUPFAM" id="SSF51011">
    <property type="entry name" value="Glycosyl hydrolase domain"/>
    <property type="match status" value="1"/>
</dbReference>
<dbReference type="InterPro" id="IPR006047">
    <property type="entry name" value="GH13_cat_dom"/>
</dbReference>
<dbReference type="InterPro" id="IPR017853">
    <property type="entry name" value="GH"/>
</dbReference>
<dbReference type="GO" id="GO:0005829">
    <property type="term" value="C:cytosol"/>
    <property type="evidence" value="ECO:0007669"/>
    <property type="project" value="TreeGrafter"/>
</dbReference>
<dbReference type="PANTHER" id="PTHR43651:SF3">
    <property type="entry name" value="1,4-ALPHA-GLUCAN-BRANCHING ENZYME"/>
    <property type="match status" value="1"/>
</dbReference>
<evidence type="ECO:0000256" key="7">
    <source>
        <dbReference type="ARBA" id="ARBA00022679"/>
    </source>
</evidence>
<name>A0A1Y4SY88_9FIRM</name>
<evidence type="ECO:0000256" key="4">
    <source>
        <dbReference type="ARBA" id="ARBA00009000"/>
    </source>
</evidence>
<dbReference type="PIRSF" id="PIRSF000463">
    <property type="entry name" value="GlgB"/>
    <property type="match status" value="1"/>
</dbReference>
<evidence type="ECO:0000256" key="6">
    <source>
        <dbReference type="ARBA" id="ARBA00022676"/>
    </source>
</evidence>
<feature type="active site" description="Nucleophile" evidence="11">
    <location>
        <position position="310"/>
    </location>
</feature>
<dbReference type="InterPro" id="IPR006407">
    <property type="entry name" value="GlgB"/>
</dbReference>
<proteinExistence type="inferred from homology"/>
<dbReference type="NCBIfam" id="TIGR01515">
    <property type="entry name" value="branching_enzym"/>
    <property type="match status" value="1"/>
</dbReference>
<keyword evidence="6" id="KW-0328">Glycosyltransferase</keyword>
<comment type="function">
    <text evidence="2">Catalyzes the formation of the alpha-1,6-glucosidic linkages in glycogen by scission of a 1,4-alpha-linked oligosaccharide from growing alpha-1,4-glucan chains and the subsequent attachment of the oligosaccharide to the alpha-1,6 position.</text>
</comment>
<dbReference type="RefSeq" id="WP_087357752.1">
    <property type="nucleotide sequence ID" value="NZ_NFLJ01000012.1"/>
</dbReference>
<dbReference type="InterPro" id="IPR037439">
    <property type="entry name" value="Branching_enzy"/>
</dbReference>
<evidence type="ECO:0000256" key="8">
    <source>
        <dbReference type="ARBA" id="ARBA00023056"/>
    </source>
</evidence>
<keyword evidence="9" id="KW-0119">Carbohydrate metabolism</keyword>
<evidence type="ECO:0000256" key="1">
    <source>
        <dbReference type="ARBA" id="ARBA00000826"/>
    </source>
</evidence>
<dbReference type="Gene3D" id="2.60.40.1180">
    <property type="entry name" value="Golgi alpha-mannosidase II"/>
    <property type="match status" value="1"/>
</dbReference>
<organism evidence="13 14">
    <name type="scientific">Massilimicrobiota timonensis</name>
    <dbReference type="NCBI Taxonomy" id="1776392"/>
    <lineage>
        <taxon>Bacteria</taxon>
        <taxon>Bacillati</taxon>
        <taxon>Bacillota</taxon>
        <taxon>Erysipelotrichia</taxon>
        <taxon>Erysipelotrichales</taxon>
        <taxon>Erysipelotrichaceae</taxon>
        <taxon>Massilimicrobiota</taxon>
    </lineage>
</organism>
<feature type="domain" description="Glycosyl hydrolase family 13 catalytic" evidence="12">
    <location>
        <begin position="164"/>
        <end position="487"/>
    </location>
</feature>
<dbReference type="InterPro" id="IPR013780">
    <property type="entry name" value="Glyco_hydro_b"/>
</dbReference>
<dbReference type="GO" id="GO:0004553">
    <property type="term" value="F:hydrolase activity, hydrolyzing O-glycosyl compounds"/>
    <property type="evidence" value="ECO:0007669"/>
    <property type="project" value="InterPro"/>
</dbReference>
<sequence>MAQLDNFLIQLFHEGNCLEMYKVFGAHFEEMDGQKGVRFTVYAPNARSVQVVGDFNKWDGENHYMEKYTDGGIYTLFIPKIKQYDTYKYRIETPNGSWVDRADPYAFFSELRPGTASKVYKIDGFRWADKRWLNKRTKNFDKVLNIYEANIGSWKMKKDFTDEEDGEYYSYEEMIDQIIPYVVENGFSHIELMPLTEFPFDGSWGYQATGYFSATSRYGNPKQLMAFINACHKNNIGVIMDFVPAHFVKDGHGLHQFDGGFVYEYPDINLRYTEWDSCYFDLGREEVRSFLMSSVHFWANYFHVDGIRFDAISNLIYWKGNKERGVNDGAIEFMKRMNSHMNGLFPGVMLIAEDSTDYPNVTTAPQSGGLGFDYKWDLGWMNDTLAYFKKDPIYRQYPDVHNKLTFSMMYFYRENYILPFSHDEVVHSKGTILDKMWGNNDQKFAQCKSLYLYMMTHPGKKLNFMGNELAEYKEWDEKKALGWVLLKYPQHDSFHRYFSDLNHLILKHPALYQYDYYPEGFEWLVVDDMKQSVFAYARYAPDGEVLVCVMNFVGNTHHGYRIPVPVEGTYKEIINTDTDYYTGSNFTNKRAIKSQKIHAVNKENSILVDIAPFSSMIFELKRK</sequence>
<evidence type="ECO:0000256" key="9">
    <source>
        <dbReference type="ARBA" id="ARBA00023277"/>
    </source>
</evidence>
<evidence type="ECO:0000259" key="12">
    <source>
        <dbReference type="SMART" id="SM00642"/>
    </source>
</evidence>
<dbReference type="GO" id="GO:0003844">
    <property type="term" value="F:1,4-alpha-glucan branching enzyme activity"/>
    <property type="evidence" value="ECO:0007669"/>
    <property type="project" value="UniProtKB-UniRule"/>
</dbReference>
<comment type="pathway">
    <text evidence="3">Glycan biosynthesis; glycogen biosynthesis.</text>
</comment>
<feature type="active site" description="Proton donor" evidence="11">
    <location>
        <position position="353"/>
    </location>
</feature>
<dbReference type="Pfam" id="PF00128">
    <property type="entry name" value="Alpha-amylase"/>
    <property type="match status" value="1"/>
</dbReference>
<dbReference type="UniPathway" id="UPA00164"/>
<evidence type="ECO:0000256" key="10">
    <source>
        <dbReference type="NCBIfam" id="TIGR01515"/>
    </source>
</evidence>
<dbReference type="Gene3D" id="2.60.40.10">
    <property type="entry name" value="Immunoglobulins"/>
    <property type="match status" value="1"/>
</dbReference>
<comment type="caution">
    <text evidence="13">The sequence shown here is derived from an EMBL/GenBank/DDBJ whole genome shotgun (WGS) entry which is preliminary data.</text>
</comment>
<dbReference type="GO" id="GO:0043169">
    <property type="term" value="F:cation binding"/>
    <property type="evidence" value="ECO:0007669"/>
    <property type="project" value="InterPro"/>
</dbReference>
<evidence type="ECO:0000256" key="5">
    <source>
        <dbReference type="ARBA" id="ARBA00022600"/>
    </source>
</evidence>
<evidence type="ECO:0000256" key="2">
    <source>
        <dbReference type="ARBA" id="ARBA00002953"/>
    </source>
</evidence>
<dbReference type="FunFam" id="2.60.40.10:FF:000169">
    <property type="entry name" value="1,4-alpha-glucan branching enzyme GlgB"/>
    <property type="match status" value="1"/>
</dbReference>
<dbReference type="SUPFAM" id="SSF51445">
    <property type="entry name" value="(Trans)glycosidases"/>
    <property type="match status" value="1"/>
</dbReference>
<dbReference type="NCBIfam" id="NF008967">
    <property type="entry name" value="PRK12313.1"/>
    <property type="match status" value="1"/>
</dbReference>
<dbReference type="Pfam" id="PF02922">
    <property type="entry name" value="CBM_48"/>
    <property type="match status" value="1"/>
</dbReference>
<dbReference type="Pfam" id="PF02806">
    <property type="entry name" value="Alpha-amylase_C"/>
    <property type="match status" value="1"/>
</dbReference>
<dbReference type="InterPro" id="IPR014756">
    <property type="entry name" value="Ig_E-set"/>
</dbReference>
<gene>
    <name evidence="13" type="ORF">B5E75_05325</name>
</gene>
<dbReference type="CDD" id="cd11322">
    <property type="entry name" value="AmyAc_Glg_BE"/>
    <property type="match status" value="1"/>
</dbReference>
<comment type="similarity">
    <text evidence="4">Belongs to the glycosyl hydrolase 13 family. GlgB subfamily.</text>
</comment>
<dbReference type="GO" id="GO:0005978">
    <property type="term" value="P:glycogen biosynthetic process"/>
    <property type="evidence" value="ECO:0007669"/>
    <property type="project" value="UniProtKB-UniRule"/>
</dbReference>
<dbReference type="InterPro" id="IPR004193">
    <property type="entry name" value="Glyco_hydro_13_N"/>
</dbReference>
<evidence type="ECO:0000313" key="14">
    <source>
        <dbReference type="Proteomes" id="UP000195305"/>
    </source>
</evidence>